<sequence>MGAVYLAWDPVLERKVALKSIRLGDHGKAAATARFRREAMALAQLNHRNVCQVHDWVEARGSAFIAMEFIEGETLSRLAAGLDLRRKLQILRAIAYALEAAHAKGIVHRDLKPSNVMVDAAGQVKVLDFGLARLVDSTTVQGNDPTGNVPNLSGLAEALGDGPTLLVPASEEAGGRTRMEGSQDSPSPSSWGEMTEAGVFMGSPTYASPEQMRGKRVGPPSDVFSLGVVAWELLLGDYPFPGEGQARMAATIEGEIKPLRGRGLPRPVGTLLRAMLHKNPDQRPTSRQVAENLGRQLAGNPAAWWVGGTLAALGLVLGVGYYLFGRSIIADLVKEHPPRMAVMPIRNDTGDPALDAQVGVGMTELLSTALQGSPHMAVVEPESVARVMSNLRISPAEAMDPASPSQPRIANALGAHLFLRGTLSRDSATHANLLTYELVDGAGRTRFSGAAKAPQQGAFAPYALVDPAAHDLLHKVDPLRSNAVQNEPVPPEVFALYAEGKARFLKGDFKGSEAYLREASLKAPSFSSAVSGYAACLRRLGRDQAPAVANWALMSAKATGDRWAEGRALGLKAYLAKDLGHLDESQKLREATLALAQAIGDRDGETIAYNHLGLIAAERGKYTEAAEFYDRSLRLSQQTGDKVYLSLAQNNLANLALKRGDLGRAEALYRNNLNLQQGLGNRWGEALALNNLGVVALMARDLPTAEGRLTAALAIRQSVGDQGGQVTCLRNLGILALMKGDSSASTAFHRRALDLAQASGLRTVEAECRFYGAEVDRLQQRFNQALAGYQKVLELLPAGVTPEIRANAQAASAECLIRKPRPEVAEADKRLSSLTAGDADSPYVHRAKAWRAFRAGQRETALAELARATEDPRRQAPELRTELEATRALFLAGGGR</sequence>
<gene>
    <name evidence="9" type="ORF">GETHOR_07890</name>
</gene>
<name>A0ABN6UV76_9BACT</name>
<dbReference type="Gene3D" id="3.30.200.20">
    <property type="entry name" value="Phosphorylase Kinase, domain 1"/>
    <property type="match status" value="1"/>
</dbReference>
<keyword evidence="10" id="KW-1185">Reference proteome</keyword>
<evidence type="ECO:0000313" key="10">
    <source>
        <dbReference type="Proteomes" id="UP001242010"/>
    </source>
</evidence>
<organism evidence="9 10">
    <name type="scientific">Geothrix oryzae</name>
    <dbReference type="NCBI Taxonomy" id="2927975"/>
    <lineage>
        <taxon>Bacteria</taxon>
        <taxon>Pseudomonadati</taxon>
        <taxon>Acidobacteriota</taxon>
        <taxon>Holophagae</taxon>
        <taxon>Holophagales</taxon>
        <taxon>Holophagaceae</taxon>
        <taxon>Geothrix</taxon>
    </lineage>
</organism>
<dbReference type="CDD" id="cd14014">
    <property type="entry name" value="STKc_PknB_like"/>
    <property type="match status" value="1"/>
</dbReference>
<feature type="transmembrane region" description="Helical" evidence="7">
    <location>
        <begin position="302"/>
        <end position="324"/>
    </location>
</feature>
<reference evidence="10" key="1">
    <citation type="journal article" date="2023" name="Int. J. Syst. Evol. Microbiol.">
        <title>Mesoterricola silvestris gen. nov., sp. nov., Mesoterricola sediminis sp. nov., Geothrix oryzae sp. nov., Geothrix edaphica sp. nov., Geothrix rubra sp. nov., and Geothrix limicola sp. nov., six novel members of Acidobacteriota isolated from soils.</title>
        <authorList>
            <person name="Itoh H."/>
            <person name="Sugisawa Y."/>
            <person name="Mise K."/>
            <person name="Xu Z."/>
            <person name="Kuniyasu M."/>
            <person name="Ushijima N."/>
            <person name="Kawano K."/>
            <person name="Kobayashi E."/>
            <person name="Shiratori Y."/>
            <person name="Masuda Y."/>
            <person name="Senoo K."/>
        </authorList>
    </citation>
    <scope>NUCLEOTIDE SEQUENCE [LARGE SCALE GENOMIC DNA]</scope>
    <source>
        <strain evidence="10">Red222</strain>
    </source>
</reference>
<dbReference type="Gene3D" id="3.40.50.10610">
    <property type="entry name" value="ABC-type transport auxiliary lipoprotein component"/>
    <property type="match status" value="1"/>
</dbReference>
<evidence type="ECO:0000256" key="2">
    <source>
        <dbReference type="ARBA" id="ARBA00022741"/>
    </source>
</evidence>
<dbReference type="PANTHER" id="PTHR43289:SF6">
    <property type="entry name" value="SERINE_THREONINE-PROTEIN KINASE NEKL-3"/>
    <property type="match status" value="1"/>
</dbReference>
<dbReference type="SMART" id="SM00028">
    <property type="entry name" value="TPR"/>
    <property type="match status" value="6"/>
</dbReference>
<evidence type="ECO:0000256" key="3">
    <source>
        <dbReference type="ARBA" id="ARBA00022777"/>
    </source>
</evidence>
<dbReference type="Pfam" id="PF13424">
    <property type="entry name" value="TPR_12"/>
    <property type="match status" value="2"/>
</dbReference>
<keyword evidence="2" id="KW-0547">Nucleotide-binding</keyword>
<keyword evidence="7" id="KW-0812">Transmembrane</keyword>
<evidence type="ECO:0000256" key="4">
    <source>
        <dbReference type="ARBA" id="ARBA00022840"/>
    </source>
</evidence>
<evidence type="ECO:0000256" key="6">
    <source>
        <dbReference type="SAM" id="MobiDB-lite"/>
    </source>
</evidence>
<dbReference type="PROSITE" id="PS50005">
    <property type="entry name" value="TPR"/>
    <property type="match status" value="1"/>
</dbReference>
<dbReference type="InterPro" id="IPR019734">
    <property type="entry name" value="TPR_rpt"/>
</dbReference>
<protein>
    <recommendedName>
        <fullName evidence="8">Protein kinase domain-containing protein</fullName>
    </recommendedName>
</protein>
<accession>A0ABN6UV76</accession>
<dbReference type="PROSITE" id="PS00108">
    <property type="entry name" value="PROTEIN_KINASE_ST"/>
    <property type="match status" value="1"/>
</dbReference>
<dbReference type="Pfam" id="PF00069">
    <property type="entry name" value="Pkinase"/>
    <property type="match status" value="2"/>
</dbReference>
<dbReference type="Gene3D" id="1.25.40.10">
    <property type="entry name" value="Tetratricopeptide repeat domain"/>
    <property type="match status" value="2"/>
</dbReference>
<dbReference type="InterPro" id="IPR008271">
    <property type="entry name" value="Ser/Thr_kinase_AS"/>
</dbReference>
<dbReference type="InterPro" id="IPR000719">
    <property type="entry name" value="Prot_kinase_dom"/>
</dbReference>
<dbReference type="PROSITE" id="PS50011">
    <property type="entry name" value="PROTEIN_KINASE_DOM"/>
    <property type="match status" value="1"/>
</dbReference>
<dbReference type="EMBL" id="AP027079">
    <property type="protein sequence ID" value="BDU68688.1"/>
    <property type="molecule type" value="Genomic_DNA"/>
</dbReference>
<keyword evidence="7" id="KW-0472">Membrane</keyword>
<feature type="repeat" description="TPR" evidence="5">
    <location>
        <begin position="606"/>
        <end position="639"/>
    </location>
</feature>
<feature type="domain" description="Protein kinase" evidence="8">
    <location>
        <begin position="1"/>
        <end position="303"/>
    </location>
</feature>
<dbReference type="Proteomes" id="UP001242010">
    <property type="component" value="Chromosome"/>
</dbReference>
<dbReference type="InterPro" id="IPR011990">
    <property type="entry name" value="TPR-like_helical_dom_sf"/>
</dbReference>
<keyword evidence="7" id="KW-1133">Transmembrane helix</keyword>
<dbReference type="SMART" id="SM00220">
    <property type="entry name" value="S_TKc"/>
    <property type="match status" value="1"/>
</dbReference>
<dbReference type="SUPFAM" id="SSF56112">
    <property type="entry name" value="Protein kinase-like (PK-like)"/>
    <property type="match status" value="1"/>
</dbReference>
<evidence type="ECO:0000259" key="8">
    <source>
        <dbReference type="PROSITE" id="PS50011"/>
    </source>
</evidence>
<evidence type="ECO:0000313" key="9">
    <source>
        <dbReference type="EMBL" id="BDU68688.1"/>
    </source>
</evidence>
<feature type="region of interest" description="Disordered" evidence="6">
    <location>
        <begin position="171"/>
        <end position="191"/>
    </location>
</feature>
<feature type="compositionally biased region" description="Polar residues" evidence="6">
    <location>
        <begin position="182"/>
        <end position="191"/>
    </location>
</feature>
<dbReference type="PANTHER" id="PTHR43289">
    <property type="entry name" value="MITOGEN-ACTIVATED PROTEIN KINASE KINASE KINASE 20-RELATED"/>
    <property type="match status" value="1"/>
</dbReference>
<proteinExistence type="predicted"/>
<dbReference type="SUPFAM" id="SSF48452">
    <property type="entry name" value="TPR-like"/>
    <property type="match status" value="2"/>
</dbReference>
<evidence type="ECO:0000256" key="1">
    <source>
        <dbReference type="ARBA" id="ARBA00022679"/>
    </source>
</evidence>
<keyword evidence="3" id="KW-0418">Kinase</keyword>
<keyword evidence="4" id="KW-0067">ATP-binding</keyword>
<evidence type="ECO:0000256" key="7">
    <source>
        <dbReference type="SAM" id="Phobius"/>
    </source>
</evidence>
<dbReference type="Gene3D" id="1.10.510.10">
    <property type="entry name" value="Transferase(Phosphotransferase) domain 1"/>
    <property type="match status" value="1"/>
</dbReference>
<keyword evidence="1" id="KW-0808">Transferase</keyword>
<keyword evidence="5" id="KW-0802">TPR repeat</keyword>
<dbReference type="InterPro" id="IPR011009">
    <property type="entry name" value="Kinase-like_dom_sf"/>
</dbReference>
<evidence type="ECO:0000256" key="5">
    <source>
        <dbReference type="PROSITE-ProRule" id="PRU00339"/>
    </source>
</evidence>